<keyword evidence="3" id="KW-1185">Reference proteome</keyword>
<feature type="transmembrane region" description="Helical" evidence="1">
    <location>
        <begin position="206"/>
        <end position="226"/>
    </location>
</feature>
<dbReference type="EMBL" id="CP003130">
    <property type="protein sequence ID" value="AEU38210.1"/>
    <property type="molecule type" value="Genomic_DNA"/>
</dbReference>
<name>G8P264_GRAMM</name>
<dbReference type="Proteomes" id="UP000007113">
    <property type="component" value="Chromosome"/>
</dbReference>
<dbReference type="STRING" id="682795.AciX8_3927"/>
<sequence>MKQEESVYESKWVYTAALLMALTPSLIKLFCYRSYIGSDDTYIHLQVARNVLAHQGWGLNPGVRCNLSTAPLFTAMLIVAWLVCGKLMTGMLQVASCLATTVGLLALFVRLRKTTGGDLTASFFGLGAAAFACNLWRWNGTLMETSYAFCAVCLILLCFTTFELSPLMAASAGLLLGLSALLRPELLAVGAVCALLLAWHLRMRKVLSLTALLTGFLLPLVAWELFSYSYFGSILPTTLRSKTVAGVMLWNPQIIRQYVELVGFSLLWPVILFAGCLAVMVRKRLKVPEHLWLPMAGTAVIAGFHYLRTSGLEAPGRYLLILFPLVCAGGAEMLSVAMRAMPQWRWKSILSTVLLLHLGMSLVFNALWIMPPLRSFQKEYFVTMQQAAEYLAGATQPQELVLVEVDIGVLAYCARGRFVIEDGAGLASPEFVKRRISFHRVRPELVRQQMALVRPGFVVESQGEAPATLAKEIPELMPVWSRKYTGHGVTSASQLFANIYRVKPKH</sequence>
<keyword evidence="1" id="KW-0812">Transmembrane</keyword>
<proteinExistence type="predicted"/>
<dbReference type="HOGENOM" id="CLU_538354_0_0_0"/>
<keyword evidence="1" id="KW-1133">Transmembrane helix</keyword>
<evidence type="ECO:0000313" key="3">
    <source>
        <dbReference type="Proteomes" id="UP000007113"/>
    </source>
</evidence>
<feature type="transmembrane region" description="Helical" evidence="1">
    <location>
        <begin position="258"/>
        <end position="279"/>
    </location>
</feature>
<feature type="transmembrane region" description="Helical" evidence="1">
    <location>
        <begin position="319"/>
        <end position="337"/>
    </location>
</feature>
<dbReference type="eggNOG" id="COG1269">
    <property type="taxonomic scope" value="Bacteria"/>
</dbReference>
<dbReference type="RefSeq" id="WP_014267081.1">
    <property type="nucleotide sequence ID" value="NC_016631.1"/>
</dbReference>
<feature type="transmembrane region" description="Helical" evidence="1">
    <location>
        <begin position="349"/>
        <end position="370"/>
    </location>
</feature>
<feature type="transmembrane region" description="Helical" evidence="1">
    <location>
        <begin position="67"/>
        <end position="84"/>
    </location>
</feature>
<evidence type="ECO:0000313" key="2">
    <source>
        <dbReference type="EMBL" id="AEU38210.1"/>
    </source>
</evidence>
<feature type="transmembrane region" description="Helical" evidence="1">
    <location>
        <begin position="291"/>
        <end position="307"/>
    </location>
</feature>
<organism evidence="2 3">
    <name type="scientific">Granulicella mallensis (strain ATCC BAA-1857 / DSM 23137 / MP5ACTX8)</name>
    <dbReference type="NCBI Taxonomy" id="682795"/>
    <lineage>
        <taxon>Bacteria</taxon>
        <taxon>Pseudomonadati</taxon>
        <taxon>Acidobacteriota</taxon>
        <taxon>Terriglobia</taxon>
        <taxon>Terriglobales</taxon>
        <taxon>Acidobacteriaceae</taxon>
        <taxon>Granulicella</taxon>
    </lineage>
</organism>
<feature type="transmembrane region" description="Helical" evidence="1">
    <location>
        <begin position="174"/>
        <end position="199"/>
    </location>
</feature>
<evidence type="ECO:0000256" key="1">
    <source>
        <dbReference type="SAM" id="Phobius"/>
    </source>
</evidence>
<evidence type="ECO:0008006" key="4">
    <source>
        <dbReference type="Google" id="ProtNLM"/>
    </source>
</evidence>
<dbReference type="OrthoDB" id="141050at2"/>
<dbReference type="AlphaFoldDB" id="G8P264"/>
<accession>G8P264</accession>
<dbReference type="KEGG" id="gma:AciX8_3927"/>
<keyword evidence="1" id="KW-0472">Membrane</keyword>
<reference evidence="2 3" key="1">
    <citation type="submission" date="2011-11" db="EMBL/GenBank/DDBJ databases">
        <title>Complete sequence of Granulicella mallensis MP5ACTX8.</title>
        <authorList>
            <consortium name="US DOE Joint Genome Institute"/>
            <person name="Lucas S."/>
            <person name="Copeland A."/>
            <person name="Lapidus A."/>
            <person name="Cheng J.-F."/>
            <person name="Goodwin L."/>
            <person name="Pitluck S."/>
            <person name="Peters L."/>
            <person name="Lu M."/>
            <person name="Detter J.C."/>
            <person name="Han C."/>
            <person name="Tapia R."/>
            <person name="Land M."/>
            <person name="Hauser L."/>
            <person name="Kyrpides N."/>
            <person name="Ivanova N."/>
            <person name="Mikhailova N."/>
            <person name="Pagani I."/>
            <person name="Rawat S."/>
            <person name="Mannisto M."/>
            <person name="Haggblom M."/>
            <person name="Woyke T."/>
        </authorList>
    </citation>
    <scope>NUCLEOTIDE SEQUENCE [LARGE SCALE GENOMIC DNA]</scope>
    <source>
        <strain evidence="3">ATCC BAA-1857 / DSM 23137 / MP5ACTX8</strain>
    </source>
</reference>
<feature type="transmembrane region" description="Helical" evidence="1">
    <location>
        <begin position="12"/>
        <end position="35"/>
    </location>
</feature>
<feature type="transmembrane region" description="Helical" evidence="1">
    <location>
        <begin position="121"/>
        <end position="138"/>
    </location>
</feature>
<feature type="transmembrane region" description="Helical" evidence="1">
    <location>
        <begin position="145"/>
        <end position="162"/>
    </location>
</feature>
<protein>
    <recommendedName>
        <fullName evidence="4">Glycosyltransferase RgtA/B/C/D-like domain-containing protein</fullName>
    </recommendedName>
</protein>
<feature type="transmembrane region" description="Helical" evidence="1">
    <location>
        <begin position="91"/>
        <end position="109"/>
    </location>
</feature>
<gene>
    <name evidence="2" type="ordered locus">AciX8_3927</name>
</gene>